<keyword evidence="3" id="KW-0964">Secreted</keyword>
<evidence type="ECO:0000256" key="2">
    <source>
        <dbReference type="ARBA" id="ARBA00004613"/>
    </source>
</evidence>
<gene>
    <name evidence="10" type="ORF">EDD52_101541</name>
</gene>
<dbReference type="GO" id="GO:0005576">
    <property type="term" value="C:extracellular region"/>
    <property type="evidence" value="ECO:0007669"/>
    <property type="project" value="UniProtKB-SubCell"/>
</dbReference>
<dbReference type="Pfam" id="PF00353">
    <property type="entry name" value="HemolysinCabind"/>
    <property type="match status" value="10"/>
</dbReference>
<dbReference type="PROSITE" id="PS00330">
    <property type="entry name" value="HEMOLYSIN_CALCIUM"/>
    <property type="match status" value="7"/>
</dbReference>
<reference evidence="10 11" key="1">
    <citation type="submission" date="2019-03" db="EMBL/GenBank/DDBJ databases">
        <title>Genomic Encyclopedia of Type Strains, Phase IV (KMG-IV): sequencing the most valuable type-strain genomes for metagenomic binning, comparative biology and taxonomic classification.</title>
        <authorList>
            <person name="Goeker M."/>
        </authorList>
    </citation>
    <scope>NUCLEOTIDE SEQUENCE [LARGE SCALE GENOMIC DNA]</scope>
    <source>
        <strain evidence="10 11">DSM 104836</strain>
    </source>
</reference>
<dbReference type="Proteomes" id="UP000295696">
    <property type="component" value="Unassembled WGS sequence"/>
</dbReference>
<dbReference type="InterPro" id="IPR001343">
    <property type="entry name" value="Hemolysn_Ca-bd"/>
</dbReference>
<keyword evidence="7" id="KW-0472">Membrane</keyword>
<keyword evidence="6" id="KW-0843">Virulence</keyword>
<dbReference type="RefSeq" id="WP_132241522.1">
    <property type="nucleotide sequence ID" value="NZ_SLZU01000001.1"/>
</dbReference>
<evidence type="ECO:0000256" key="9">
    <source>
        <dbReference type="SAM" id="MobiDB-lite"/>
    </source>
</evidence>
<evidence type="ECO:0000313" key="10">
    <source>
        <dbReference type="EMBL" id="TCS67440.1"/>
    </source>
</evidence>
<protein>
    <submittedName>
        <fullName evidence="10">Ca2+-binding RTX toxin-like protein</fullName>
    </submittedName>
</protein>
<dbReference type="PANTHER" id="PTHR38340">
    <property type="entry name" value="S-LAYER PROTEIN"/>
    <property type="match status" value="1"/>
</dbReference>
<dbReference type="InterPro" id="IPR003995">
    <property type="entry name" value="RTX_toxin_determinant-A"/>
</dbReference>
<evidence type="ECO:0000313" key="11">
    <source>
        <dbReference type="Proteomes" id="UP000295696"/>
    </source>
</evidence>
<evidence type="ECO:0000256" key="7">
    <source>
        <dbReference type="ARBA" id="ARBA00023136"/>
    </source>
</evidence>
<keyword evidence="4" id="KW-0800">Toxin</keyword>
<comment type="subcellular location">
    <subcellularLocation>
        <location evidence="1">Membrane</location>
    </subcellularLocation>
    <subcellularLocation>
        <location evidence="2">Secreted</location>
    </subcellularLocation>
</comment>
<feature type="region of interest" description="Disordered" evidence="9">
    <location>
        <begin position="1296"/>
        <end position="1319"/>
    </location>
</feature>
<dbReference type="PRINTS" id="PR01488">
    <property type="entry name" value="RTXTOXINA"/>
</dbReference>
<evidence type="ECO:0000256" key="5">
    <source>
        <dbReference type="ARBA" id="ARBA00022737"/>
    </source>
</evidence>
<dbReference type="PRINTS" id="PR00313">
    <property type="entry name" value="CABNDNGRPT"/>
</dbReference>
<dbReference type="OrthoDB" id="7730468at2"/>
<keyword evidence="8" id="KW-0175">Coiled coil</keyword>
<dbReference type="PANTHER" id="PTHR38340:SF1">
    <property type="entry name" value="S-LAYER PROTEIN"/>
    <property type="match status" value="1"/>
</dbReference>
<keyword evidence="11" id="KW-1185">Reference proteome</keyword>
<comment type="caution">
    <text evidence="10">The sequence shown here is derived from an EMBL/GenBank/DDBJ whole genome shotgun (WGS) entry which is preliminary data.</text>
</comment>
<dbReference type="GO" id="GO:0016020">
    <property type="term" value="C:membrane"/>
    <property type="evidence" value="ECO:0007669"/>
    <property type="project" value="UniProtKB-SubCell"/>
</dbReference>
<dbReference type="GO" id="GO:0005509">
    <property type="term" value="F:calcium ion binding"/>
    <property type="evidence" value="ECO:0007669"/>
    <property type="project" value="InterPro"/>
</dbReference>
<dbReference type="SUPFAM" id="SSF51120">
    <property type="entry name" value="beta-Roll"/>
    <property type="match status" value="7"/>
</dbReference>
<dbReference type="EMBL" id="SLZU01000001">
    <property type="protein sequence ID" value="TCS67440.1"/>
    <property type="molecule type" value="Genomic_DNA"/>
</dbReference>
<evidence type="ECO:0000256" key="8">
    <source>
        <dbReference type="SAM" id="Coils"/>
    </source>
</evidence>
<name>A0A4V2UPV4_9RHOB</name>
<evidence type="ECO:0000256" key="4">
    <source>
        <dbReference type="ARBA" id="ARBA00022656"/>
    </source>
</evidence>
<proteinExistence type="predicted"/>
<keyword evidence="5" id="KW-0677">Repeat</keyword>
<dbReference type="InterPro" id="IPR018511">
    <property type="entry name" value="Hemolysin-typ_Ca-bd_CS"/>
</dbReference>
<dbReference type="InterPro" id="IPR011049">
    <property type="entry name" value="Serralysin-like_metalloprot_C"/>
</dbReference>
<feature type="coiled-coil region" evidence="8">
    <location>
        <begin position="7"/>
        <end position="41"/>
    </location>
</feature>
<evidence type="ECO:0000256" key="1">
    <source>
        <dbReference type="ARBA" id="ARBA00004370"/>
    </source>
</evidence>
<evidence type="ECO:0000256" key="3">
    <source>
        <dbReference type="ARBA" id="ARBA00022525"/>
    </source>
</evidence>
<accession>A0A4V2UPV4</accession>
<sequence length="1498" mass="158566">MAAGQELLDYRTNLNHTRTNVRDLRQEVDNMLDAVEIAQQALEAAGYVENQANDFLSTIRSMQFSLKVMEKVGPMKAVAKVMDGVLDRLETATIRIRDKARELDERIERSGWPDRLEKAEDKLEDFDEALAVTNEKLLVELARASNMILVFDFVGDPINPLSRAVDTTVSPLNTVMERLNGVYDGIETEIDDFRAKFYTSLFSPLNSVASAFSKINDSLSFLSGPLNAAYSALRPIEPVLDAVGFIYNITVAPVVDWILDSLGITDILDRVADRIADLIPGANVLDRIEANIDGAFVEVEGFLDDLGWNTDIADFIDDLTDDIFDFLDGDAPGDIRGGTQEDDTLVGQETADVLDPGAGNDVVDARGGNDVIFASIGDDTIYGGSGNDRLVFEDDFIKYSYTRPEENGPMVFLHEGGGRQGIEVAHDVETYVFRDIQLTQTQLLNSVYRVTQSPFTGTEKADFIYAAVNGLHAFGLGGNDRFTGSNGADSLVGGVGDDAFVTLLGADTVEGGNGNDTWIYAENSASGNSRTTVDLVTGQAWDGSDRDTLISIENAEMYDNRDIDFRGNGAGNRLVGNSGRDFIDGREGNDVISGGGGRDLLIGGSGADTVSGGEDSDTLIAGGTVFGGLGDVYDGNEGFDTLFYSRQWNNYQIGRDHSQSRIDTQETSGPLRVFAASGLIRRLSDDGSTVLATDRFENIQRVVGSDMDDTLFGRPANYDDRFFIDGGGGNDTIRSQGATEALGGTGDDLIFVTGDRGSFDGGSGEDTLDTRLIDNARWSIRLSGSLGTRISAAIADESGDLGSSSANGSTTTTVFARGNMTDFEYLYLGDFADEVYLDGNEDMTIYGGDGEDRLVRANSNDGSAEAMLFGQGGDDYLELRMDGEIYGGAGDDELRVNASGSKHYVHGNQGDDYIYVDRMEGTINGGVGYDTLALDANPRLVRQVQLNLRTGELLTPGDINGIEATVLNVEEVIGAEDIADHVIGRDIGERFIGLGGSDLLEGNGGNDELVGGDDRDTLLGGVGNDVLHGGAGNDTLDGGTGRDTASYANAVVRNTDGDIGAGDFGNVTVDLELMTATGAQGSDRLLNIENIIGSAGNDRIIGDGINNALSGGAGNDTLIGGGGHDVLVLGLGDDLAYGGDGNDTFVLDQGNTTLFGGAGTDTLDLGNLDGDINIDLVAGTYSATLRVDQPVWDDTGTREARVFNGQVMTPELVEEANPTFSNSADDATRILPDPGSDEAEAFSIRYIQVDRSFTGELHDIERVIGGTSAAVISGTLGNDVIDGGSGADRLQGAAGRDVLRGNDGSDTISGGDGNDKIIGGSSTKDRRDVIFAGDGHDNVEGGYGNDSLYGGSGNDTLSGGFGADTVYGNDGDDVLNGAAYSDRVFGGNGDDFLNGGFGFDRLSGGAGADRFYHVGLKGHGTDWVRDYSAQEGDLLVFGRRADVDDFRVNYAQSAGAGGDAREAFVIYEPSGQILWTLIDGGAQSEINLMLGGQIYDIA</sequence>
<dbReference type="GO" id="GO:0090729">
    <property type="term" value="F:toxin activity"/>
    <property type="evidence" value="ECO:0007669"/>
    <property type="project" value="UniProtKB-KW"/>
</dbReference>
<feature type="coiled-coil region" evidence="8">
    <location>
        <begin position="86"/>
        <end position="136"/>
    </location>
</feature>
<organism evidence="10 11">
    <name type="scientific">Primorskyibacter sedentarius</name>
    <dbReference type="NCBI Taxonomy" id="745311"/>
    <lineage>
        <taxon>Bacteria</taxon>
        <taxon>Pseudomonadati</taxon>
        <taxon>Pseudomonadota</taxon>
        <taxon>Alphaproteobacteria</taxon>
        <taxon>Rhodobacterales</taxon>
        <taxon>Roseobacteraceae</taxon>
        <taxon>Primorskyibacter</taxon>
    </lineage>
</organism>
<dbReference type="Gene3D" id="2.150.10.10">
    <property type="entry name" value="Serralysin-like metalloprotease, C-terminal"/>
    <property type="match status" value="6"/>
</dbReference>
<dbReference type="InterPro" id="IPR050557">
    <property type="entry name" value="RTX_toxin/Mannuronan_C5-epim"/>
</dbReference>
<evidence type="ECO:0000256" key="6">
    <source>
        <dbReference type="ARBA" id="ARBA00023026"/>
    </source>
</evidence>